<protein>
    <submittedName>
        <fullName evidence="3">Putative PEP motif anchor domain protein</fullName>
    </submittedName>
</protein>
<dbReference type="InterPro" id="IPR013424">
    <property type="entry name" value="Ice-binding_C"/>
</dbReference>
<feature type="signal peptide" evidence="1">
    <location>
        <begin position="1"/>
        <end position="31"/>
    </location>
</feature>
<gene>
    <name evidence="3" type="ORF">PL9214670091</name>
</gene>
<keyword evidence="4" id="KW-1185">Reference proteome</keyword>
<feature type="chain" id="PRO_5009619436" evidence="1">
    <location>
        <begin position="32"/>
        <end position="300"/>
    </location>
</feature>
<reference evidence="4" key="1">
    <citation type="submission" date="2015-10" db="EMBL/GenBank/DDBJ databases">
        <authorList>
            <person name="Regsiter A."/>
            <person name="william w."/>
        </authorList>
    </citation>
    <scope>NUCLEOTIDE SEQUENCE [LARGE SCALE GENOMIC DNA]</scope>
</reference>
<dbReference type="Pfam" id="PF07589">
    <property type="entry name" value="PEP-CTERM"/>
    <property type="match status" value="1"/>
</dbReference>
<evidence type="ECO:0000313" key="3">
    <source>
        <dbReference type="EMBL" id="CUR35465.1"/>
    </source>
</evidence>
<sequence>MAYKPLKNLALGLISASVSLIPFLSPQAARAATLSGDWNYSIDSFNDSMSGYDVGNTIYEMYGMAMKQTADEVIFAINTHLPAGGVTDGYAQDDHIGWGDLLLNFTGQALDAASNAAQLVGIRWANNDSGVPELGLYNNVTAKSVAQENGLLLWDASLRGYNNWIRSHGGNPTIGDLGAEDPYFNQNHHIQNVIASGNKIGDVNLITDIGSLGLNFAQFGATGTQTIAFSVARSLLPDGLFTAHLAPECDNDVVALVSQLNAVEPEPVPEPSTVLPLLALGLVFGGSRLRRGNRPTPKLG</sequence>
<feature type="domain" description="Ice-binding protein C-terminal" evidence="2">
    <location>
        <begin position="267"/>
        <end position="291"/>
    </location>
</feature>
<dbReference type="NCBIfam" id="TIGR02595">
    <property type="entry name" value="PEP_CTERM"/>
    <property type="match status" value="1"/>
</dbReference>
<dbReference type="NCBIfam" id="NF041930">
    <property type="entry name" value="Xrt_dep_XDD3"/>
    <property type="match status" value="1"/>
</dbReference>
<proteinExistence type="predicted"/>
<dbReference type="STRING" id="671072.PL9214670091"/>
<name>A0A1J1LV43_9CYAN</name>
<evidence type="ECO:0000313" key="4">
    <source>
        <dbReference type="Proteomes" id="UP000184315"/>
    </source>
</evidence>
<keyword evidence="1" id="KW-0732">Signal</keyword>
<evidence type="ECO:0000256" key="1">
    <source>
        <dbReference type="SAM" id="SignalP"/>
    </source>
</evidence>
<dbReference type="AlphaFoldDB" id="A0A1J1LV43"/>
<dbReference type="Proteomes" id="UP000184315">
    <property type="component" value="Unassembled WGS sequence"/>
</dbReference>
<dbReference type="EMBL" id="CZDF01000174">
    <property type="protein sequence ID" value="CUR35465.1"/>
    <property type="molecule type" value="Genomic_DNA"/>
</dbReference>
<evidence type="ECO:0000259" key="2">
    <source>
        <dbReference type="Pfam" id="PF07589"/>
    </source>
</evidence>
<accession>A0A1J1LV43</accession>
<organism evidence="3 4">
    <name type="scientific">Planktothrix tepida PCC 9214</name>
    <dbReference type="NCBI Taxonomy" id="671072"/>
    <lineage>
        <taxon>Bacteria</taxon>
        <taxon>Bacillati</taxon>
        <taxon>Cyanobacteriota</taxon>
        <taxon>Cyanophyceae</taxon>
        <taxon>Oscillatoriophycideae</taxon>
        <taxon>Oscillatoriales</taxon>
        <taxon>Microcoleaceae</taxon>
        <taxon>Planktothrix</taxon>
    </lineage>
</organism>